<keyword evidence="3" id="KW-1185">Reference proteome</keyword>
<comment type="caution">
    <text evidence="2">The sequence shown here is derived from an EMBL/GenBank/DDBJ whole genome shotgun (WGS) entry which is preliminary data.</text>
</comment>
<gene>
    <name evidence="2" type="ORF">C9374_011809</name>
</gene>
<dbReference type="AlphaFoldDB" id="A0AA88GE21"/>
<organism evidence="2 3">
    <name type="scientific">Naegleria lovaniensis</name>
    <name type="common">Amoeba</name>
    <dbReference type="NCBI Taxonomy" id="51637"/>
    <lineage>
        <taxon>Eukaryota</taxon>
        <taxon>Discoba</taxon>
        <taxon>Heterolobosea</taxon>
        <taxon>Tetramitia</taxon>
        <taxon>Eutetramitia</taxon>
        <taxon>Vahlkampfiidae</taxon>
        <taxon>Naegleria</taxon>
    </lineage>
</organism>
<dbReference type="RefSeq" id="XP_044542894.1">
    <property type="nucleotide sequence ID" value="XM_044687506.1"/>
</dbReference>
<protein>
    <submittedName>
        <fullName evidence="2">Uncharacterized protein</fullName>
    </submittedName>
</protein>
<evidence type="ECO:0000313" key="3">
    <source>
        <dbReference type="Proteomes" id="UP000816034"/>
    </source>
</evidence>
<evidence type="ECO:0000313" key="2">
    <source>
        <dbReference type="EMBL" id="KAG2373720.1"/>
    </source>
</evidence>
<dbReference type="Proteomes" id="UP000816034">
    <property type="component" value="Unassembled WGS sequence"/>
</dbReference>
<dbReference type="GeneID" id="68104263"/>
<name>A0AA88GE21_NAELO</name>
<accession>A0AA88GE21</accession>
<keyword evidence="1" id="KW-0812">Transmembrane</keyword>
<feature type="transmembrane region" description="Helical" evidence="1">
    <location>
        <begin position="57"/>
        <end position="76"/>
    </location>
</feature>
<keyword evidence="1" id="KW-0472">Membrane</keyword>
<sequence length="89" mass="9878">MLTKPDKAKNNKYRLTLLVSPVREQNPFNKGDLLVKQQITEPFAIEEKSETSEKGKVMALSTITSELASFIMFIAIGSHNSSVLPTKPT</sequence>
<keyword evidence="1" id="KW-1133">Transmembrane helix</keyword>
<dbReference type="EMBL" id="PYSW02000051">
    <property type="protein sequence ID" value="KAG2373720.1"/>
    <property type="molecule type" value="Genomic_DNA"/>
</dbReference>
<reference evidence="2 3" key="1">
    <citation type="journal article" date="2018" name="BMC Genomics">
        <title>The genome of Naegleria lovaniensis, the basis for a comparative approach to unravel pathogenicity factors of the human pathogenic amoeba N. fowleri.</title>
        <authorList>
            <person name="Liechti N."/>
            <person name="Schurch N."/>
            <person name="Bruggmann R."/>
            <person name="Wittwer M."/>
        </authorList>
    </citation>
    <scope>NUCLEOTIDE SEQUENCE [LARGE SCALE GENOMIC DNA]</scope>
    <source>
        <strain evidence="2 3">ATCC 30569</strain>
    </source>
</reference>
<proteinExistence type="predicted"/>
<evidence type="ECO:0000256" key="1">
    <source>
        <dbReference type="SAM" id="Phobius"/>
    </source>
</evidence>